<gene>
    <name evidence="1" type="ORF">ACFOWM_03460</name>
</gene>
<evidence type="ECO:0000313" key="2">
    <source>
        <dbReference type="Proteomes" id="UP001595907"/>
    </source>
</evidence>
<evidence type="ECO:0000313" key="1">
    <source>
        <dbReference type="EMBL" id="MFC4261921.1"/>
    </source>
</evidence>
<sequence length="472" mass="53191">MPGGNASVFFSQTSALAGTFATNSARGTAPIVKKIQSAFQVAQWGEDNRFPQNIERLMGYCGIGKAALDWKARALMGGGIIPGTVDGMDDKGEEIFKPLDYQKNRQVYNFIRSREFNRFLLEYTQDWVWFGNCFPELVLDNECKKITNIVHQESCDARFKQMNDSGVIESVYLSKIWGLASDQFAKFDPKKKPKNLIENPENLTEAESKYVATLDCIDMYDALESTKAIAEKLKSGNKKVKSAILPVNYPSVNKTYYQVPAWDGARLAGWIEIACKIPSLLKSMYSKAFNIKYHIEIPESYFPKKFGPETWEAMDDEKRKTAKKNLLEEMNEFLSGDENAYKTFVSFFDVSPHDHTEHSRIKITPIESKNNIDKELLTSSAAELQILISMQVNPTIFGAGTVGTGSQRSGGSDIRESFLVHSALLAHERQIMLEPLYLVRDFNEWGEDIVFRFRDTVLTTLDTGAGSKKVVS</sequence>
<dbReference type="RefSeq" id="WP_379707095.1">
    <property type="nucleotide sequence ID" value="NZ_JBHSCZ010000001.1"/>
</dbReference>
<comment type="caution">
    <text evidence="1">The sequence shown here is derived from an EMBL/GenBank/DDBJ whole genome shotgun (WGS) entry which is preliminary data.</text>
</comment>
<accession>A0ABV8QNR3</accession>
<organism evidence="1 2">
    <name type="scientific">Ferruginibacter yonginensis</name>
    <dbReference type="NCBI Taxonomy" id="1310416"/>
    <lineage>
        <taxon>Bacteria</taxon>
        <taxon>Pseudomonadati</taxon>
        <taxon>Bacteroidota</taxon>
        <taxon>Chitinophagia</taxon>
        <taxon>Chitinophagales</taxon>
        <taxon>Chitinophagaceae</taxon>
        <taxon>Ferruginibacter</taxon>
    </lineage>
</organism>
<dbReference type="EMBL" id="JBHSCZ010000001">
    <property type="protein sequence ID" value="MFC4261921.1"/>
    <property type="molecule type" value="Genomic_DNA"/>
</dbReference>
<reference evidence="2" key="1">
    <citation type="journal article" date="2019" name="Int. J. Syst. Evol. Microbiol.">
        <title>The Global Catalogue of Microorganisms (GCM) 10K type strain sequencing project: providing services to taxonomists for standard genome sequencing and annotation.</title>
        <authorList>
            <consortium name="The Broad Institute Genomics Platform"/>
            <consortium name="The Broad Institute Genome Sequencing Center for Infectious Disease"/>
            <person name="Wu L."/>
            <person name="Ma J."/>
        </authorList>
    </citation>
    <scope>NUCLEOTIDE SEQUENCE [LARGE SCALE GENOMIC DNA]</scope>
    <source>
        <strain evidence="2">CECT 8289</strain>
    </source>
</reference>
<protein>
    <submittedName>
        <fullName evidence="1">Uncharacterized protein</fullName>
    </submittedName>
</protein>
<dbReference type="Proteomes" id="UP001595907">
    <property type="component" value="Unassembled WGS sequence"/>
</dbReference>
<proteinExistence type="predicted"/>
<keyword evidence="2" id="KW-1185">Reference proteome</keyword>
<name>A0ABV8QNR3_9BACT</name>